<feature type="domain" description="Glycosyl hydrolase family 13 catalytic" evidence="2">
    <location>
        <begin position="25"/>
        <end position="441"/>
    </location>
</feature>
<dbReference type="InterPro" id="IPR017853">
    <property type="entry name" value="GH"/>
</dbReference>
<protein>
    <submittedName>
        <fullName evidence="3">Unannotated protein</fullName>
    </submittedName>
</protein>
<evidence type="ECO:0000256" key="1">
    <source>
        <dbReference type="ARBA" id="ARBA00023180"/>
    </source>
</evidence>
<organism evidence="3">
    <name type="scientific">freshwater metagenome</name>
    <dbReference type="NCBI Taxonomy" id="449393"/>
    <lineage>
        <taxon>unclassified sequences</taxon>
        <taxon>metagenomes</taxon>
        <taxon>ecological metagenomes</taxon>
    </lineage>
</organism>
<dbReference type="Gene3D" id="3.20.20.80">
    <property type="entry name" value="Glycosidases"/>
    <property type="match status" value="1"/>
</dbReference>
<proteinExistence type="predicted"/>
<dbReference type="EMBL" id="CAEZVD010000133">
    <property type="protein sequence ID" value="CAB4627541.1"/>
    <property type="molecule type" value="Genomic_DNA"/>
</dbReference>
<sequence>MPISTELLTTNNQNAEWWRTAVIYQIYPRSFADGNGDGIGDLPGITAKLDSLAALGIDAIWFSPFFKSPQKDAGYDISDYRQIDPIFGTNEDFDVLLAKAKSLGIRIIVDIVPNHTSDQHEWFKAALAADENSTERSYYHFAEGKGSNGELPPNNWQSIFGGPAWTRLTKADGSAGQWYLHLFDSTQPDLNWENPAIADEFDEILRFWLRKGVDGFRVDVAHGMVKRAGLPDATIYDENLRERPIKNLTLEEAETQVPYWGQPGVHDAIRRFRRVLEEFDDRAMCAEASMSPLPRLAMWVRPDEYHQSFNFDYMTSAYEPEALKQIITDSIIEYAKVGASSTWVLSNHDGIRHATRLGIAPENTPKPGDGIHPTDPMPDEALGLRRARAATSFMLGLPGSSYLYQGEELGLPEAWQLDGKYRQDPTFARTKGERIGRDGCRVPLPWVADATASNGFNTTGESWLPQPANYRVFSRNLQEGVPGSTLELYKRLLKERKVFGMGSGAFGWAESYQDKNTLAYINNGVLVLFNFGPEAVVVPAGELLVTTQHDLTIEGELEHDQVAWIKL</sequence>
<dbReference type="Pfam" id="PF00128">
    <property type="entry name" value="Alpha-amylase"/>
    <property type="match status" value="1"/>
</dbReference>
<name>A0A6J6ISC7_9ZZZZ</name>
<dbReference type="FunFam" id="3.90.400.10:FF:000001">
    <property type="entry name" value="Maltase A3, isoform A"/>
    <property type="match status" value="1"/>
</dbReference>
<dbReference type="GO" id="GO:0004556">
    <property type="term" value="F:alpha-amylase activity"/>
    <property type="evidence" value="ECO:0007669"/>
    <property type="project" value="TreeGrafter"/>
</dbReference>
<dbReference type="PANTHER" id="PTHR10357">
    <property type="entry name" value="ALPHA-AMYLASE FAMILY MEMBER"/>
    <property type="match status" value="1"/>
</dbReference>
<dbReference type="InterPro" id="IPR006047">
    <property type="entry name" value="GH13_cat_dom"/>
</dbReference>
<dbReference type="CDD" id="cd11332">
    <property type="entry name" value="AmyAc_OligoGlu_TS"/>
    <property type="match status" value="1"/>
</dbReference>
<keyword evidence="1" id="KW-0325">Glycoprotein</keyword>
<dbReference type="SUPFAM" id="SSF51445">
    <property type="entry name" value="(Trans)glycosidases"/>
    <property type="match status" value="1"/>
</dbReference>
<reference evidence="3" key="1">
    <citation type="submission" date="2020-05" db="EMBL/GenBank/DDBJ databases">
        <authorList>
            <person name="Chiriac C."/>
            <person name="Salcher M."/>
            <person name="Ghai R."/>
            <person name="Kavagutti S V."/>
        </authorList>
    </citation>
    <scope>NUCLEOTIDE SEQUENCE</scope>
</reference>
<dbReference type="Gene3D" id="3.90.400.10">
    <property type="entry name" value="Oligo-1,6-glucosidase, Domain 2"/>
    <property type="match status" value="1"/>
</dbReference>
<dbReference type="AlphaFoldDB" id="A0A6J6ISC7"/>
<dbReference type="GO" id="GO:0009313">
    <property type="term" value="P:oligosaccharide catabolic process"/>
    <property type="evidence" value="ECO:0007669"/>
    <property type="project" value="TreeGrafter"/>
</dbReference>
<dbReference type="InterPro" id="IPR045857">
    <property type="entry name" value="O16G_dom_2"/>
</dbReference>
<gene>
    <name evidence="3" type="ORF">UFOPK1909_00971</name>
</gene>
<evidence type="ECO:0000259" key="2">
    <source>
        <dbReference type="SMART" id="SM00642"/>
    </source>
</evidence>
<evidence type="ECO:0000313" key="3">
    <source>
        <dbReference type="EMBL" id="CAB4627541.1"/>
    </source>
</evidence>
<dbReference type="PANTHER" id="PTHR10357:SF179">
    <property type="entry name" value="NEUTRAL AND BASIC AMINO ACID TRANSPORT PROTEIN RBAT"/>
    <property type="match status" value="1"/>
</dbReference>
<accession>A0A6J6ISC7</accession>
<dbReference type="SMART" id="SM00642">
    <property type="entry name" value="Aamy"/>
    <property type="match status" value="1"/>
</dbReference>